<sequence length="1072" mass="117755">MSDNTSSQNAAQEHLCSLVAHGATIIAEITYLKDHIPRVFQLDTKALQKKYGRILLDFQYFEGDKSDYYESLIRSDQDLMELDEGLRQHLPVLDRFFKVFSAIWRYISSFNRTITQLEQGVFVQQTIQSVLADMDGRQLLVEGIHQYAVMLLLLDLYVPGPVRERMLVAYNRFKPTGVVRLGEVCDLVGRTEFIAAPGATTTAWPAKYPTKYFKRLPPSASLVSVLVGQCISDVVHDYSWAWPARANRGDMLNRQGSILTMLLLFCPEVLQEEAVTMREITDKHFHDRWVIDIHHGITVDLTTLWAPYKAAKAAVGMTINPGSVSSMATQRVGLMTKTHETLKNYLAHGVLQPDYVMDNWEMFMDVLRDANSVARWFIVHFNTDNKKFAEPLAQGTAVDVMLPFLLDLSQFEFILKTMYTGLLSGKVEKWAGLKDEGRALLDSLAQYYRGSDAMHGDRSDSLAQWFEGLSAKLDLNIEDAVSAGRKIAKMSAAVDDITQHHQVEGSLRVRQCLDEIKVCLGKMLRTINITDRSMALLTVLTDFTYSWHLIARFTPKIQNLIRSNPSFIVRMRSLFLKQTSLIDSATERLSASQSSSLEPVAAFYSDALLHHVQNVLQVVPVSMFRLLEDVVDIVSNELPDIDPKVAKADLTKFAELNARARLVKATQNVCVFSLGVLEMKTTLVGIIKADPRTVLDHGLRLELSASLLDVLGSISFPVKGVTPESFIAALSQASSKLAHVSQSLEYIHDYIDLCGPGMWLDSVRAVLATQTKHDSGTAPTGADLALPPGPTWIAKTVDALTSLCKAGRFIEHQMRVIAPTGKQVIGVSELYALSAVVGVPGLVSLDEHCVDRQTTALYSFTKALAAKTESTLGATQLAETMKAAPLWSAAWTSNPAFKGLVAAMLPVLEAVGELHIIRKLLGHQRAVLSATRGSILRDSIAVSDMDGLTGAMTVTTGDAMAAIDVTESIGLPHVLAATIVSKIGSATIDPDLDTPVTVPAKKSKGVAPDASLFIRGVAALMDSLSSDAQRAVLDLVEAFCEHSEMGCAPVPALWWWLRAMGQCEVADSIIGL</sequence>
<comment type="similarity">
    <text evidence="1">Belongs to the strumpellin family.</text>
</comment>
<keyword evidence="3" id="KW-1185">Reference proteome</keyword>
<dbReference type="AlphaFoldDB" id="A0A8J6B6F0"/>
<evidence type="ECO:0000313" key="2">
    <source>
        <dbReference type="EMBL" id="KAG9394049.1"/>
    </source>
</evidence>
<dbReference type="GO" id="GO:0140285">
    <property type="term" value="P:endosome fission"/>
    <property type="evidence" value="ECO:0007669"/>
    <property type="project" value="TreeGrafter"/>
</dbReference>
<dbReference type="InterPro" id="IPR019393">
    <property type="entry name" value="WASH_strumpellin"/>
</dbReference>
<dbReference type="GO" id="GO:0007032">
    <property type="term" value="P:endosome organization"/>
    <property type="evidence" value="ECO:0007669"/>
    <property type="project" value="TreeGrafter"/>
</dbReference>
<dbReference type="GO" id="GO:0051125">
    <property type="term" value="P:regulation of actin nucleation"/>
    <property type="evidence" value="ECO:0007669"/>
    <property type="project" value="TreeGrafter"/>
</dbReference>
<dbReference type="GO" id="GO:0005768">
    <property type="term" value="C:endosome"/>
    <property type="evidence" value="ECO:0007669"/>
    <property type="project" value="TreeGrafter"/>
</dbReference>
<dbReference type="PANTHER" id="PTHR15691">
    <property type="entry name" value="WASH COMPLEX SUBUNIT 5"/>
    <property type="match status" value="1"/>
</dbReference>
<evidence type="ECO:0000313" key="3">
    <source>
        <dbReference type="Proteomes" id="UP000717585"/>
    </source>
</evidence>
<name>A0A8J6B6F0_9EUKA</name>
<evidence type="ECO:0000256" key="1">
    <source>
        <dbReference type="ARBA" id="ARBA00006224"/>
    </source>
</evidence>
<proteinExistence type="inferred from homology"/>
<protein>
    <submittedName>
        <fullName evidence="2">WASH complex, subunit strumpellin</fullName>
    </submittedName>
</protein>
<accession>A0A8J6B6F0</accession>
<dbReference type="Proteomes" id="UP000717585">
    <property type="component" value="Unassembled WGS sequence"/>
</dbReference>
<comment type="caution">
    <text evidence="2">The sequence shown here is derived from an EMBL/GenBank/DDBJ whole genome shotgun (WGS) entry which is preliminary data.</text>
</comment>
<dbReference type="OrthoDB" id="565118at2759"/>
<dbReference type="GO" id="GO:0071203">
    <property type="term" value="C:WASH complex"/>
    <property type="evidence" value="ECO:0007669"/>
    <property type="project" value="InterPro"/>
</dbReference>
<dbReference type="PANTHER" id="PTHR15691:SF6">
    <property type="entry name" value="WASH COMPLEX SUBUNIT 5"/>
    <property type="match status" value="1"/>
</dbReference>
<dbReference type="GO" id="GO:0030041">
    <property type="term" value="P:actin filament polymerization"/>
    <property type="evidence" value="ECO:0007669"/>
    <property type="project" value="TreeGrafter"/>
</dbReference>
<dbReference type="EMBL" id="JAHDYR010000017">
    <property type="protein sequence ID" value="KAG9394049.1"/>
    <property type="molecule type" value="Genomic_DNA"/>
</dbReference>
<reference evidence="2" key="1">
    <citation type="submission" date="2021-05" db="EMBL/GenBank/DDBJ databases">
        <title>A free-living protist that lacks canonical eukaryotic 1 DNA replication and segregation systems.</title>
        <authorList>
            <person name="Salas-Leiva D.E."/>
            <person name="Tromer E.C."/>
            <person name="Curtis B.A."/>
            <person name="Jerlstrom-Hultqvist J."/>
            <person name="Kolisko M."/>
            <person name="Yi Z."/>
            <person name="Salas-Leiva J.S."/>
            <person name="Gallot-Lavallee L."/>
            <person name="Kops G.J.P.L."/>
            <person name="Archibald J.M."/>
            <person name="Simpson A.G.B."/>
            <person name="Roger A.J."/>
        </authorList>
    </citation>
    <scope>NUCLEOTIDE SEQUENCE</scope>
    <source>
        <strain evidence="2">BICM</strain>
    </source>
</reference>
<dbReference type="Pfam" id="PF10266">
    <property type="entry name" value="Strumpellin"/>
    <property type="match status" value="1"/>
</dbReference>
<gene>
    <name evidence="2" type="ORF">J8273_4412</name>
</gene>
<organism evidence="2 3">
    <name type="scientific">Carpediemonas membranifera</name>
    <dbReference type="NCBI Taxonomy" id="201153"/>
    <lineage>
        <taxon>Eukaryota</taxon>
        <taxon>Metamonada</taxon>
        <taxon>Carpediemonas-like organisms</taxon>
        <taxon>Carpediemonas</taxon>
    </lineage>
</organism>